<dbReference type="SUPFAM" id="SSF81383">
    <property type="entry name" value="F-box domain"/>
    <property type="match status" value="1"/>
</dbReference>
<dbReference type="GeneID" id="104700749"/>
<dbReference type="Pfam" id="PF03478">
    <property type="entry name" value="Beta-prop_KIB1-4"/>
    <property type="match status" value="1"/>
</dbReference>
<protein>
    <submittedName>
        <fullName evidence="3">F-box protein At1g69090-like</fullName>
    </submittedName>
</protein>
<dbReference type="InterPro" id="IPR001810">
    <property type="entry name" value="F-box_dom"/>
</dbReference>
<reference evidence="3" key="2">
    <citation type="submission" date="2025-08" db="UniProtKB">
        <authorList>
            <consortium name="RefSeq"/>
        </authorList>
    </citation>
    <scope>IDENTIFICATION</scope>
    <source>
        <tissue evidence="3">Leaf</tissue>
    </source>
</reference>
<evidence type="ECO:0000259" key="1">
    <source>
        <dbReference type="SMART" id="SM00256"/>
    </source>
</evidence>
<evidence type="ECO:0000313" key="2">
    <source>
        <dbReference type="Proteomes" id="UP000694864"/>
    </source>
</evidence>
<dbReference type="Gene3D" id="1.20.1280.50">
    <property type="match status" value="1"/>
</dbReference>
<dbReference type="Proteomes" id="UP000694864">
    <property type="component" value="Chromosome 7"/>
</dbReference>
<feature type="domain" description="F-box" evidence="1">
    <location>
        <begin position="32"/>
        <end position="72"/>
    </location>
</feature>
<organism evidence="2 3">
    <name type="scientific">Camelina sativa</name>
    <name type="common">False flax</name>
    <name type="synonym">Myagrum sativum</name>
    <dbReference type="NCBI Taxonomy" id="90675"/>
    <lineage>
        <taxon>Eukaryota</taxon>
        <taxon>Viridiplantae</taxon>
        <taxon>Streptophyta</taxon>
        <taxon>Embryophyta</taxon>
        <taxon>Tracheophyta</taxon>
        <taxon>Spermatophyta</taxon>
        <taxon>Magnoliopsida</taxon>
        <taxon>eudicotyledons</taxon>
        <taxon>Gunneridae</taxon>
        <taxon>Pentapetalae</taxon>
        <taxon>rosids</taxon>
        <taxon>malvids</taxon>
        <taxon>Brassicales</taxon>
        <taxon>Brassicaceae</taxon>
        <taxon>Camelineae</taxon>
        <taxon>Camelina</taxon>
    </lineage>
</organism>
<keyword evidence="2" id="KW-1185">Reference proteome</keyword>
<dbReference type="RefSeq" id="XP_010414614.1">
    <property type="nucleotide sequence ID" value="XM_010416312.1"/>
</dbReference>
<evidence type="ECO:0000313" key="3">
    <source>
        <dbReference type="RefSeq" id="XP_010414614.1"/>
    </source>
</evidence>
<gene>
    <name evidence="3" type="primary">LOC104700749</name>
</gene>
<sequence length="407" mass="46668">MASPTLALAQSPPLKRPAVSVTRTIPHCWSELPLDLMRVVFERLGFLDFDRAKSVCSSWQSGSRQCKPSNKIPWMVLFPVDKNYCLLINPEDKGKIYKTQHLGDNFAKSICLTTYRSWLLMQHRYKEKEGLYGTYPKHDVYILDLLTGERINLPAFKSGKDGLSNPILWIDEKTKDYLVLGMANSFILISSKKGNNSWKEIPQLPKSCTEECFNCLHSHLQSHAPKTVYKDHKLYCLNCSFLYIFDFSGEVPLKVFRTSVRGYVPTEGGYISRPVNPCAGSYCKYNMVVTLSGDVLIVKAVLVIETWSFEIYKMDSSTENNWEEIDSLGDESILLDLGVTVLAKDQEGITRNSIYFNENKYFGEYEKNEIFVFNLDTKMVEQQPQAFLSSSMPLSHAHWFLPNFKRE</sequence>
<accession>A0ABM0SQF9</accession>
<dbReference type="Pfam" id="PF00646">
    <property type="entry name" value="F-box"/>
    <property type="match status" value="1"/>
</dbReference>
<reference evidence="2" key="1">
    <citation type="journal article" date="2014" name="Nat. Commun.">
        <title>The emerging biofuel crop Camelina sativa retains a highly undifferentiated hexaploid genome structure.</title>
        <authorList>
            <person name="Kagale S."/>
            <person name="Koh C."/>
            <person name="Nixon J."/>
            <person name="Bollina V."/>
            <person name="Clarke W.E."/>
            <person name="Tuteja R."/>
            <person name="Spillane C."/>
            <person name="Robinson S.J."/>
            <person name="Links M.G."/>
            <person name="Clarke C."/>
            <person name="Higgins E.E."/>
            <person name="Huebert T."/>
            <person name="Sharpe A.G."/>
            <person name="Parkin I.A."/>
        </authorList>
    </citation>
    <scope>NUCLEOTIDE SEQUENCE [LARGE SCALE GENOMIC DNA]</scope>
    <source>
        <strain evidence="2">cv. DH55</strain>
    </source>
</reference>
<dbReference type="PANTHER" id="PTHR44259:SF25">
    <property type="entry name" value="F-BOX DOMAIN-CONTAINING PROTEIN"/>
    <property type="match status" value="1"/>
</dbReference>
<dbReference type="SMART" id="SM00256">
    <property type="entry name" value="FBOX"/>
    <property type="match status" value="1"/>
</dbReference>
<dbReference type="InterPro" id="IPR036047">
    <property type="entry name" value="F-box-like_dom_sf"/>
</dbReference>
<dbReference type="InterPro" id="IPR005174">
    <property type="entry name" value="KIB1-4_b-propeller"/>
</dbReference>
<dbReference type="InterPro" id="IPR050942">
    <property type="entry name" value="F-box_BR-signaling"/>
</dbReference>
<name>A0ABM0SQF9_CAMSA</name>
<dbReference type="PANTHER" id="PTHR44259">
    <property type="entry name" value="OS07G0183000 PROTEIN-RELATED"/>
    <property type="match status" value="1"/>
</dbReference>
<proteinExistence type="predicted"/>